<proteinExistence type="predicted"/>
<dbReference type="RefSeq" id="WP_093026076.1">
    <property type="nucleotide sequence ID" value="NZ_FPBK01000014.1"/>
</dbReference>
<dbReference type="STRING" id="1224947.SAMN05216480_11447"/>
<evidence type="ECO:0000256" key="1">
    <source>
        <dbReference type="SAM" id="SignalP"/>
    </source>
</evidence>
<feature type="signal peptide" evidence="1">
    <location>
        <begin position="1"/>
        <end position="19"/>
    </location>
</feature>
<dbReference type="Proteomes" id="UP000199138">
    <property type="component" value="Unassembled WGS sequence"/>
</dbReference>
<name>A0A1I7IAS2_9FLAO</name>
<dbReference type="EMBL" id="FPBK01000014">
    <property type="protein sequence ID" value="SFU70052.1"/>
    <property type="molecule type" value="Genomic_DNA"/>
</dbReference>
<evidence type="ECO:0000313" key="2">
    <source>
        <dbReference type="EMBL" id="SFU70052.1"/>
    </source>
</evidence>
<gene>
    <name evidence="2" type="ORF">SAMN05216480_11447</name>
</gene>
<protein>
    <recommendedName>
        <fullName evidence="4">Outer membrane protein beta-barrel domain-containing protein</fullName>
    </recommendedName>
</protein>
<keyword evidence="3" id="KW-1185">Reference proteome</keyword>
<feature type="chain" id="PRO_5011642518" description="Outer membrane protein beta-barrel domain-containing protein" evidence="1">
    <location>
        <begin position="20"/>
        <end position="187"/>
    </location>
</feature>
<dbReference type="AlphaFoldDB" id="A0A1I7IAS2"/>
<reference evidence="2 3" key="1">
    <citation type="submission" date="2016-10" db="EMBL/GenBank/DDBJ databases">
        <authorList>
            <person name="de Groot N.N."/>
        </authorList>
    </citation>
    <scope>NUCLEOTIDE SEQUENCE [LARGE SCALE GENOMIC DNA]</scope>
    <source>
        <strain evidence="2 3">CGMCC 1.12333</strain>
    </source>
</reference>
<organism evidence="2 3">
    <name type="scientific">Pustulibacterium marinum</name>
    <dbReference type="NCBI Taxonomy" id="1224947"/>
    <lineage>
        <taxon>Bacteria</taxon>
        <taxon>Pseudomonadati</taxon>
        <taxon>Bacteroidota</taxon>
        <taxon>Flavobacteriia</taxon>
        <taxon>Flavobacteriales</taxon>
        <taxon>Flavobacteriaceae</taxon>
        <taxon>Pustulibacterium</taxon>
    </lineage>
</organism>
<evidence type="ECO:0000313" key="3">
    <source>
        <dbReference type="Proteomes" id="UP000199138"/>
    </source>
</evidence>
<accession>A0A1I7IAS2</accession>
<sequence length="187" mass="21402">MKKYYLILILSFITYFNYAQDASVESSTFGIQTGLLGVWAHNEFKLTNTLALRSEVGFDSAIWGGHFYDGVGFVMAPVLTLEPRWYYNIKKRFAKSKTIDGNSANFLSIKTSYHPDWFVISNEDNVSVESDLSVIPTWGIRRGIGRHFTYETGIGVGYQYVFEQPSQFKSAESNVIFNIHVRIGYRF</sequence>
<keyword evidence="1" id="KW-0732">Signal</keyword>
<dbReference type="OrthoDB" id="883248at2"/>
<evidence type="ECO:0008006" key="4">
    <source>
        <dbReference type="Google" id="ProtNLM"/>
    </source>
</evidence>